<comment type="caution">
    <text evidence="3">The sequence shown here is derived from an EMBL/GenBank/DDBJ whole genome shotgun (WGS) entry which is preliminary data.</text>
</comment>
<dbReference type="InterPro" id="IPR005531">
    <property type="entry name" value="Asp23"/>
</dbReference>
<dbReference type="RefSeq" id="WP_102194988.1">
    <property type="nucleotide sequence ID" value="NZ_NIPR01000001.1"/>
</dbReference>
<gene>
    <name evidence="3" type="ORF">CBP76_00595</name>
</gene>
<dbReference type="EMBL" id="NIPR01000001">
    <property type="protein sequence ID" value="PMD73877.1"/>
    <property type="molecule type" value="Genomic_DNA"/>
</dbReference>
<name>A0A2N7AXR6_9LACO</name>
<proteinExistence type="inferred from homology"/>
<comment type="similarity">
    <text evidence="1">Belongs to the asp23 family.</text>
</comment>
<organism evidence="3 4">
    <name type="scientific">Companilactobacillus nuruki</name>
    <dbReference type="NCBI Taxonomy" id="1993540"/>
    <lineage>
        <taxon>Bacteria</taxon>
        <taxon>Bacillati</taxon>
        <taxon>Bacillota</taxon>
        <taxon>Bacilli</taxon>
        <taxon>Lactobacillales</taxon>
        <taxon>Lactobacillaceae</taxon>
        <taxon>Companilactobacillus</taxon>
    </lineage>
</organism>
<evidence type="ECO:0000256" key="2">
    <source>
        <dbReference type="ARBA" id="ARBA00039575"/>
    </source>
</evidence>
<dbReference type="Proteomes" id="UP000235649">
    <property type="component" value="Unassembled WGS sequence"/>
</dbReference>
<evidence type="ECO:0000313" key="4">
    <source>
        <dbReference type="Proteomes" id="UP000235649"/>
    </source>
</evidence>
<keyword evidence="4" id="KW-1185">Reference proteome</keyword>
<dbReference type="PANTHER" id="PTHR34297:SF3">
    <property type="entry name" value="ALKALINE SHOCK PROTEIN 23"/>
    <property type="match status" value="1"/>
</dbReference>
<evidence type="ECO:0000256" key="1">
    <source>
        <dbReference type="ARBA" id="ARBA00005721"/>
    </source>
</evidence>
<dbReference type="PANTHER" id="PTHR34297">
    <property type="entry name" value="HYPOTHETICAL CYTOSOLIC PROTEIN-RELATED"/>
    <property type="match status" value="1"/>
</dbReference>
<dbReference type="Pfam" id="PF03780">
    <property type="entry name" value="Asp23"/>
    <property type="match status" value="1"/>
</dbReference>
<accession>A0A2N7AXR6</accession>
<reference evidence="3 4" key="1">
    <citation type="submission" date="2017-05" db="EMBL/GenBank/DDBJ databases">
        <title>Lactobacillus nurukis nov., sp. nov., isolated from nuruk.</title>
        <authorList>
            <person name="Kim S.-J."/>
        </authorList>
    </citation>
    <scope>NUCLEOTIDE SEQUENCE [LARGE SCALE GENOMIC DNA]</scope>
    <source>
        <strain evidence="3 4">SYF10-1a</strain>
    </source>
</reference>
<dbReference type="OrthoDB" id="9808942at2"/>
<protein>
    <recommendedName>
        <fullName evidence="2">Stress response regulator gls24 homolog</fullName>
    </recommendedName>
</protein>
<dbReference type="AlphaFoldDB" id="A0A2N7AXR6"/>
<evidence type="ECO:0000313" key="3">
    <source>
        <dbReference type="EMBL" id="PMD73877.1"/>
    </source>
</evidence>
<sequence length="144" mass="16020">MIDQPLNNELANNSKLINNSKLTFNEDVIAKIAGMAIRDIDGILSLNGNVFDNIADRIRSKEDITKGINVDVGEKQAALDVEIILEYGKNAHDVFENVLNSVSSAVEQMTGLKVVETNVYVGDVMTKKEWQKQNKNNDTNERVN</sequence>